<comment type="subcellular location">
    <subcellularLocation>
        <location evidence="1">Membrane</location>
        <topology evidence="1">Multi-pass membrane protein</topology>
    </subcellularLocation>
</comment>
<dbReference type="PANTHER" id="PTHR43066:SF11">
    <property type="entry name" value="PEPTIDASE S54 RHOMBOID DOMAIN-CONTAINING PROTEIN"/>
    <property type="match status" value="1"/>
</dbReference>
<evidence type="ECO:0000256" key="2">
    <source>
        <dbReference type="ARBA" id="ARBA00022692"/>
    </source>
</evidence>
<evidence type="ECO:0000256" key="4">
    <source>
        <dbReference type="ARBA" id="ARBA00023136"/>
    </source>
</evidence>
<feature type="domain" description="DUF6576" evidence="7">
    <location>
        <begin position="205"/>
        <end position="242"/>
    </location>
</feature>
<keyword evidence="2 5" id="KW-0812">Transmembrane</keyword>
<evidence type="ECO:0000256" key="3">
    <source>
        <dbReference type="ARBA" id="ARBA00022989"/>
    </source>
</evidence>
<dbReference type="Gene3D" id="1.20.1540.10">
    <property type="entry name" value="Rhomboid-like"/>
    <property type="match status" value="1"/>
</dbReference>
<evidence type="ECO:0000313" key="8">
    <source>
        <dbReference type="EMBL" id="SVA83338.1"/>
    </source>
</evidence>
<dbReference type="PANTHER" id="PTHR43066">
    <property type="entry name" value="RHOMBOID-RELATED PROTEIN"/>
    <property type="match status" value="1"/>
</dbReference>
<keyword evidence="4 5" id="KW-0472">Membrane</keyword>
<protein>
    <submittedName>
        <fullName evidence="8">Uncharacterized protein</fullName>
    </submittedName>
</protein>
<dbReference type="EMBL" id="UINC01019664">
    <property type="protein sequence ID" value="SVA83338.1"/>
    <property type="molecule type" value="Genomic_DNA"/>
</dbReference>
<feature type="transmembrane region" description="Helical" evidence="5">
    <location>
        <begin position="76"/>
        <end position="94"/>
    </location>
</feature>
<organism evidence="8">
    <name type="scientific">marine metagenome</name>
    <dbReference type="NCBI Taxonomy" id="408172"/>
    <lineage>
        <taxon>unclassified sequences</taxon>
        <taxon>metagenomes</taxon>
        <taxon>ecological metagenomes</taxon>
    </lineage>
</organism>
<accession>A0A381Z240</accession>
<dbReference type="Pfam" id="PF20216">
    <property type="entry name" value="DUF6576"/>
    <property type="match status" value="1"/>
</dbReference>
<dbReference type="SUPFAM" id="SSF144091">
    <property type="entry name" value="Rhomboid-like"/>
    <property type="match status" value="1"/>
</dbReference>
<feature type="transmembrane region" description="Helical" evidence="5">
    <location>
        <begin position="128"/>
        <end position="153"/>
    </location>
</feature>
<dbReference type="GO" id="GO:0004252">
    <property type="term" value="F:serine-type endopeptidase activity"/>
    <property type="evidence" value="ECO:0007669"/>
    <property type="project" value="InterPro"/>
</dbReference>
<feature type="domain" description="Peptidase S54 rhomboid" evidence="6">
    <location>
        <begin position="37"/>
        <end position="175"/>
    </location>
</feature>
<dbReference type="InterPro" id="IPR035952">
    <property type="entry name" value="Rhomboid-like_sf"/>
</dbReference>
<reference evidence="8" key="1">
    <citation type="submission" date="2018-05" db="EMBL/GenBank/DDBJ databases">
        <authorList>
            <person name="Lanie J.A."/>
            <person name="Ng W.-L."/>
            <person name="Kazmierczak K.M."/>
            <person name="Andrzejewski T.M."/>
            <person name="Davidsen T.M."/>
            <person name="Wayne K.J."/>
            <person name="Tettelin H."/>
            <person name="Glass J.I."/>
            <person name="Rusch D."/>
            <person name="Podicherti R."/>
            <person name="Tsui H.-C.T."/>
            <person name="Winkler M.E."/>
        </authorList>
    </citation>
    <scope>NUCLEOTIDE SEQUENCE</scope>
</reference>
<dbReference type="GO" id="GO:0016020">
    <property type="term" value="C:membrane"/>
    <property type="evidence" value="ECO:0007669"/>
    <property type="project" value="UniProtKB-SubCell"/>
</dbReference>
<sequence>VLIGLNLLLYIFKTISLGEVNLVEILGLSPETIWPLVWQPVTYMFVHGDFWHVAINMLVLFLFGSELETIWGRHGFIKYYLITGIGSGLVWLVFQSFSSSPAYLIGASGAVYGILTAYGLLFPNRIVYIYFLFPVRVKWFVIILGAVAFFSSLGSHSNISHLTHLSGMVIGFSYLRFNSQWRRMIFSVRKQILEKKLKREESRQNKKIMLQKDVDHLLDRINQVGYDGLSDSEKSRLYAASRDISKEKKKD</sequence>
<dbReference type="AlphaFoldDB" id="A0A381Z240"/>
<dbReference type="InterPro" id="IPR046483">
    <property type="entry name" value="DUF6576"/>
</dbReference>
<proteinExistence type="predicted"/>
<evidence type="ECO:0000259" key="7">
    <source>
        <dbReference type="Pfam" id="PF20216"/>
    </source>
</evidence>
<feature type="non-terminal residue" evidence="8">
    <location>
        <position position="1"/>
    </location>
</feature>
<feature type="transmembrane region" description="Helical" evidence="5">
    <location>
        <begin position="100"/>
        <end position="121"/>
    </location>
</feature>
<evidence type="ECO:0000256" key="5">
    <source>
        <dbReference type="SAM" id="Phobius"/>
    </source>
</evidence>
<evidence type="ECO:0000259" key="6">
    <source>
        <dbReference type="Pfam" id="PF01694"/>
    </source>
</evidence>
<evidence type="ECO:0000256" key="1">
    <source>
        <dbReference type="ARBA" id="ARBA00004141"/>
    </source>
</evidence>
<keyword evidence="3 5" id="KW-1133">Transmembrane helix</keyword>
<dbReference type="Pfam" id="PF01694">
    <property type="entry name" value="Rhomboid"/>
    <property type="match status" value="1"/>
</dbReference>
<feature type="transmembrane region" description="Helical" evidence="5">
    <location>
        <begin position="44"/>
        <end position="64"/>
    </location>
</feature>
<gene>
    <name evidence="8" type="ORF">METZ01_LOCUS136192</name>
</gene>
<name>A0A381Z240_9ZZZZ</name>
<feature type="transmembrane region" description="Helical" evidence="5">
    <location>
        <begin position="159"/>
        <end position="177"/>
    </location>
</feature>
<dbReference type="InterPro" id="IPR022764">
    <property type="entry name" value="Peptidase_S54_rhomboid_dom"/>
</dbReference>
<dbReference type="SMART" id="SM01160">
    <property type="entry name" value="DUF1751"/>
    <property type="match status" value="1"/>
</dbReference>